<dbReference type="Proteomes" id="UP000646365">
    <property type="component" value="Unassembled WGS sequence"/>
</dbReference>
<evidence type="ECO:0000256" key="1">
    <source>
        <dbReference type="SAM" id="Phobius"/>
    </source>
</evidence>
<reference evidence="2" key="1">
    <citation type="journal article" date="2014" name="Int. J. Syst. Evol. Microbiol.">
        <title>Complete genome sequence of Corynebacterium casei LMG S-19264T (=DSM 44701T), isolated from a smear-ripened cheese.</title>
        <authorList>
            <consortium name="US DOE Joint Genome Institute (JGI-PGF)"/>
            <person name="Walter F."/>
            <person name="Albersmeier A."/>
            <person name="Kalinowski J."/>
            <person name="Ruckert C."/>
        </authorList>
    </citation>
    <scope>NUCLEOTIDE SEQUENCE</scope>
    <source>
        <strain evidence="2">CGMCC 1.15725</strain>
    </source>
</reference>
<gene>
    <name evidence="2" type="ORF">GCM10011611_17880</name>
</gene>
<sequence length="211" mass="23024">MRAKVRARPPARFTALLGIGVVVSAIVMSNRSSIVPQSETLRSISPGINEIREIARSAAAAFDLERAVRLVCLLLFGVLSTLLSLSSLPRLVEMTGYLTVLAAAVKRSAAATVAQRPRRQAAAIMKGACTPPARGVEEGLLKRLNLARWVIRHRAYLVYSVIGVAVGTLLADQPEAVERTIGDFLEWLRQCYMPDLVYCSGVDEIYCSGWR</sequence>
<dbReference type="AlphaFoldDB" id="A0A8J2YS30"/>
<accession>A0A8J2YS30</accession>
<keyword evidence="3" id="KW-1185">Reference proteome</keyword>
<keyword evidence="1" id="KW-0472">Membrane</keyword>
<evidence type="ECO:0000313" key="3">
    <source>
        <dbReference type="Proteomes" id="UP000646365"/>
    </source>
</evidence>
<organism evidence="2 3">
    <name type="scientific">Aliidongia dinghuensis</name>
    <dbReference type="NCBI Taxonomy" id="1867774"/>
    <lineage>
        <taxon>Bacteria</taxon>
        <taxon>Pseudomonadati</taxon>
        <taxon>Pseudomonadota</taxon>
        <taxon>Alphaproteobacteria</taxon>
        <taxon>Rhodospirillales</taxon>
        <taxon>Dongiaceae</taxon>
        <taxon>Aliidongia</taxon>
    </lineage>
</organism>
<proteinExistence type="predicted"/>
<keyword evidence="1" id="KW-0812">Transmembrane</keyword>
<keyword evidence="1" id="KW-1133">Transmembrane helix</keyword>
<name>A0A8J2YS30_9PROT</name>
<reference evidence="2" key="2">
    <citation type="submission" date="2020-09" db="EMBL/GenBank/DDBJ databases">
        <authorList>
            <person name="Sun Q."/>
            <person name="Zhou Y."/>
        </authorList>
    </citation>
    <scope>NUCLEOTIDE SEQUENCE</scope>
    <source>
        <strain evidence="2">CGMCC 1.15725</strain>
    </source>
</reference>
<protein>
    <submittedName>
        <fullName evidence="2">Uncharacterized protein</fullName>
    </submittedName>
</protein>
<comment type="caution">
    <text evidence="2">The sequence shown here is derived from an EMBL/GenBank/DDBJ whole genome shotgun (WGS) entry which is preliminary data.</text>
</comment>
<feature type="transmembrane region" description="Helical" evidence="1">
    <location>
        <begin position="67"/>
        <end position="85"/>
    </location>
</feature>
<dbReference type="EMBL" id="BMJQ01000004">
    <property type="protein sequence ID" value="GGF12665.1"/>
    <property type="molecule type" value="Genomic_DNA"/>
</dbReference>
<evidence type="ECO:0000313" key="2">
    <source>
        <dbReference type="EMBL" id="GGF12665.1"/>
    </source>
</evidence>